<keyword evidence="1" id="KW-0472">Membrane</keyword>
<dbReference type="Pfam" id="PF00395">
    <property type="entry name" value="SLH"/>
    <property type="match status" value="2"/>
</dbReference>
<organism evidence="3 4">
    <name type="scientific">Enorma phocaeensis</name>
    <dbReference type="NCBI Taxonomy" id="1871019"/>
    <lineage>
        <taxon>Bacteria</taxon>
        <taxon>Bacillati</taxon>
        <taxon>Actinomycetota</taxon>
        <taxon>Coriobacteriia</taxon>
        <taxon>Coriobacteriales</taxon>
        <taxon>Coriobacteriaceae</taxon>
        <taxon>Enorma</taxon>
    </lineage>
</organism>
<feature type="domain" description="SLH" evidence="2">
    <location>
        <begin position="483"/>
        <end position="542"/>
    </location>
</feature>
<reference evidence="3 4" key="2">
    <citation type="submission" date="2023-06" db="EMBL/GenBank/DDBJ databases">
        <authorList>
            <person name="Zeman M."/>
            <person name="Kubasova T."/>
            <person name="Jahodarova E."/>
            <person name="Nykrynova M."/>
            <person name="Rychlik I."/>
        </authorList>
    </citation>
    <scope>NUCLEOTIDE SEQUENCE [LARGE SCALE GENOMIC DNA]</scope>
    <source>
        <strain evidence="3 4">154_Feed</strain>
    </source>
</reference>
<dbReference type="PANTHER" id="PTHR46333">
    <property type="entry name" value="CYTOKINESIS PROTEIN 3"/>
    <property type="match status" value="1"/>
</dbReference>
<protein>
    <submittedName>
        <fullName evidence="3">S-layer homology domain-containing protein</fullName>
    </submittedName>
</protein>
<dbReference type="InterPro" id="IPR052557">
    <property type="entry name" value="CAP/Cytokinesis_protein"/>
</dbReference>
<dbReference type="PROSITE" id="PS51272">
    <property type="entry name" value="SLH"/>
    <property type="match status" value="3"/>
</dbReference>
<proteinExistence type="predicted"/>
<dbReference type="SMART" id="SM00460">
    <property type="entry name" value="TGc"/>
    <property type="match status" value="1"/>
</dbReference>
<accession>A0ABT7VAM4</accession>
<feature type="domain" description="SLH" evidence="2">
    <location>
        <begin position="343"/>
        <end position="408"/>
    </location>
</feature>
<dbReference type="InterPro" id="IPR001119">
    <property type="entry name" value="SLH_dom"/>
</dbReference>
<evidence type="ECO:0000256" key="1">
    <source>
        <dbReference type="SAM" id="Phobius"/>
    </source>
</evidence>
<keyword evidence="1" id="KW-0812">Transmembrane</keyword>
<dbReference type="RefSeq" id="WP_289545683.1">
    <property type="nucleotide sequence ID" value="NZ_JAUDDZ010000013.1"/>
</dbReference>
<feature type="transmembrane region" description="Helical" evidence="1">
    <location>
        <begin position="28"/>
        <end position="51"/>
    </location>
</feature>
<dbReference type="Proteomes" id="UP001529421">
    <property type="component" value="Unassembled WGS sequence"/>
</dbReference>
<gene>
    <name evidence="3" type="ORF">QUW28_08655</name>
</gene>
<dbReference type="SUPFAM" id="SSF54001">
    <property type="entry name" value="Cysteine proteinases"/>
    <property type="match status" value="1"/>
</dbReference>
<feature type="domain" description="SLH" evidence="2">
    <location>
        <begin position="413"/>
        <end position="479"/>
    </location>
</feature>
<dbReference type="InterPro" id="IPR002931">
    <property type="entry name" value="Transglutaminase-like"/>
</dbReference>
<dbReference type="PANTHER" id="PTHR46333:SF2">
    <property type="entry name" value="CYTOKINESIS PROTEIN 3"/>
    <property type="match status" value="1"/>
</dbReference>
<reference evidence="4" key="1">
    <citation type="submission" date="2023-06" db="EMBL/GenBank/DDBJ databases">
        <title>Identification and characterization of horizontal gene transfer across gut microbiota members of farm animals based on homology search.</title>
        <authorList>
            <person name="Zeman M."/>
            <person name="Kubasova T."/>
            <person name="Jahodarova E."/>
            <person name="Nykrynova M."/>
            <person name="Rychlik I."/>
        </authorList>
    </citation>
    <scope>NUCLEOTIDE SEQUENCE [LARGE SCALE GENOMIC DNA]</scope>
    <source>
        <strain evidence="4">154_Feed</strain>
    </source>
</reference>
<sequence length="542" mass="59445">MGVLRNVTAATPCAQRGMHGERAGSGRVLVVALATMLALVLTAALPTPLFAQEDPGSSPWLDLVEENGVVEVPYTCVQVQNPDGSYGLEPQAVVEPLEVSTDAIVYVGQAIQRLETMIDISRFNLTGDEAMALYDLVKNSFPDLFYVSGGGYAGYRPGMADYIIPMYDFPIEQIPAMKATYEAKIAEALDWVDAGMGQAEKAKALHDYIVIHCSYAQSWSSDTFQYIHSAYGALVNGSAVCEGYANLYRDLCARAGLGACGVESPNMNHAWNQIMVGDQWYHVDVTWDDPIGGSPAVVRQTYFLKSEDYFSFDHYDWYQYFSSPDTRYDSVTWQTYWEPAVVHPYGFRDVHENDWYVTSGVLEFMVENNLMSGVSDTAFDPNGNMTRAQFATILWRYFEPEADASYNAATAVNETDLPDIGGGQWYTGAANWAVQAGVISGVEAAGGQWFRPDDPVTREQVVTMLLRASGRQFPVSDEALAAFAGYRDAAATSAWARDNVLQALEIGLLKGNNGELRTASSCTRAEGATFIMRAIQQGLLGE</sequence>
<keyword evidence="4" id="KW-1185">Reference proteome</keyword>
<keyword evidence="1" id="KW-1133">Transmembrane helix</keyword>
<dbReference type="Pfam" id="PF01841">
    <property type="entry name" value="Transglut_core"/>
    <property type="match status" value="1"/>
</dbReference>
<evidence type="ECO:0000259" key="2">
    <source>
        <dbReference type="PROSITE" id="PS51272"/>
    </source>
</evidence>
<dbReference type="Gene3D" id="3.10.620.30">
    <property type="match status" value="1"/>
</dbReference>
<evidence type="ECO:0000313" key="4">
    <source>
        <dbReference type="Proteomes" id="UP001529421"/>
    </source>
</evidence>
<comment type="caution">
    <text evidence="3">The sequence shown here is derived from an EMBL/GenBank/DDBJ whole genome shotgun (WGS) entry which is preliminary data.</text>
</comment>
<dbReference type="InterPro" id="IPR038765">
    <property type="entry name" value="Papain-like_cys_pep_sf"/>
</dbReference>
<name>A0ABT7VAM4_9ACTN</name>
<evidence type="ECO:0000313" key="3">
    <source>
        <dbReference type="EMBL" id="MDM8275557.1"/>
    </source>
</evidence>
<dbReference type="EMBL" id="JAUDDZ010000013">
    <property type="protein sequence ID" value="MDM8275557.1"/>
    <property type="molecule type" value="Genomic_DNA"/>
</dbReference>